<dbReference type="InterPro" id="IPR015890">
    <property type="entry name" value="Chorismate_C"/>
</dbReference>
<evidence type="ECO:0000313" key="8">
    <source>
        <dbReference type="Proteomes" id="UP000449969"/>
    </source>
</evidence>
<evidence type="ECO:0000256" key="5">
    <source>
        <dbReference type="ARBA" id="ARBA00041564"/>
    </source>
</evidence>
<keyword evidence="4 7" id="KW-0413">Isomerase</keyword>
<dbReference type="PANTHER" id="PTHR42839">
    <property type="entry name" value="ISOCHORISMATE SYNTHASE ENTC"/>
    <property type="match status" value="1"/>
</dbReference>
<dbReference type="InterPro" id="IPR004561">
    <property type="entry name" value="IsoChor_synthase"/>
</dbReference>
<evidence type="ECO:0000256" key="4">
    <source>
        <dbReference type="ARBA" id="ARBA00023235"/>
    </source>
</evidence>
<comment type="similarity">
    <text evidence="2">Belongs to the isochorismate synthase family.</text>
</comment>
<evidence type="ECO:0000313" key="7">
    <source>
        <dbReference type="EMBL" id="MVT75611.1"/>
    </source>
</evidence>
<feature type="domain" description="Chorismate-utilising enzyme C-terminal" evidence="6">
    <location>
        <begin position="198"/>
        <end position="448"/>
    </location>
</feature>
<evidence type="ECO:0000256" key="3">
    <source>
        <dbReference type="ARBA" id="ARBA00012824"/>
    </source>
</evidence>
<dbReference type="RefSeq" id="WP_157331528.1">
    <property type="nucleotide sequence ID" value="NZ_JANADL010000004.1"/>
</dbReference>
<evidence type="ECO:0000256" key="2">
    <source>
        <dbReference type="ARBA" id="ARBA00005297"/>
    </source>
</evidence>
<dbReference type="Proteomes" id="UP000449969">
    <property type="component" value="Unassembled WGS sequence"/>
</dbReference>
<dbReference type="NCBIfam" id="NF005459">
    <property type="entry name" value="PRK07054.1"/>
    <property type="match status" value="1"/>
</dbReference>
<keyword evidence="8" id="KW-1185">Reference proteome</keyword>
<evidence type="ECO:0000259" key="6">
    <source>
        <dbReference type="Pfam" id="PF00425"/>
    </source>
</evidence>
<dbReference type="EMBL" id="WQNE01000018">
    <property type="protein sequence ID" value="MVT75611.1"/>
    <property type="molecule type" value="Genomic_DNA"/>
</dbReference>
<dbReference type="InterPro" id="IPR005801">
    <property type="entry name" value="ADC_synthase"/>
</dbReference>
<evidence type="ECO:0000256" key="1">
    <source>
        <dbReference type="ARBA" id="ARBA00000799"/>
    </source>
</evidence>
<reference evidence="7 8" key="1">
    <citation type="submission" date="2019-12" db="EMBL/GenBank/DDBJ databases">
        <title>Draft genome sequences Bradyrhizobium cajani AMBPC1010, Bradyrhizobium pachyrhizi AMBPC1040 and Bradyrhizobium yuanmingense ALSPC3051, three plant growth promoting strains isolated from nodules of Cajanus cajan L. in Dominican Republic.</title>
        <authorList>
            <person name="Flores-Felix J.D."/>
            <person name="Araujo J."/>
            <person name="Diaz-Alcantara C."/>
            <person name="Gonzalez-Andres F."/>
            <person name="Velazquez E."/>
        </authorList>
    </citation>
    <scope>NUCLEOTIDE SEQUENCE [LARGE SCALE GENOMIC DNA]</scope>
    <source>
        <strain evidence="7 8">1010</strain>
    </source>
</reference>
<dbReference type="OrthoDB" id="9806579at2"/>
<dbReference type="GO" id="GO:0008909">
    <property type="term" value="F:isochorismate synthase activity"/>
    <property type="evidence" value="ECO:0007669"/>
    <property type="project" value="UniProtKB-EC"/>
</dbReference>
<organism evidence="7 8">
    <name type="scientific">Bradyrhizobium cajani</name>
    <dbReference type="NCBI Taxonomy" id="1928661"/>
    <lineage>
        <taxon>Bacteria</taxon>
        <taxon>Pseudomonadati</taxon>
        <taxon>Pseudomonadota</taxon>
        <taxon>Alphaproteobacteria</taxon>
        <taxon>Hyphomicrobiales</taxon>
        <taxon>Nitrobacteraceae</taxon>
        <taxon>Bradyrhizobium</taxon>
    </lineage>
</organism>
<sequence length="467" mass="50904">MTSQPSRSDLLQCLTEARRRADEGRSEVLASYSVPWTCGDPGKLFASNRLVESPATLWAIPQRRLALVGLGCAREFRAGADEPWATIQQKWRHLLEAAVIHGDHRLMLCGGFAFDRLGQRRSRWQNFPAAALTLARFGLCRHGSATRLIINILVTATSDCAALADSAIADWTRIVSRPSFAPRAAAPADLSEPDIAADIWKCKVAAATESIRTGAMDKVVLARTRTVPLTISVEDILANLSETHPDAYLFAFARQDACFLGASPERLIEFRDGCLSTWALAGSAPRSAVETEDARLGRGLLRSAKDRHEHALVVNALRSVLTHHCGRLHIPEEPGLRKLPHVQHLITPIEGQAHDGLQLLELLEQLHPSPAVGGLPRGEALAYIRAEEELDRGWYAGPVGWIDDRGNGEFAVALRSALLREGSATLFAGCGIVDGSSPEDEYRETEVKMRTMASALNGPASLSRRYG</sequence>
<dbReference type="Gene3D" id="3.60.120.10">
    <property type="entry name" value="Anthranilate synthase"/>
    <property type="match status" value="1"/>
</dbReference>
<protein>
    <recommendedName>
        <fullName evidence="3">isochorismate synthase</fullName>
        <ecNumber evidence="3">5.4.4.2</ecNumber>
    </recommendedName>
    <alternativeName>
        <fullName evidence="5">Isochorismate mutase</fullName>
    </alternativeName>
</protein>
<name>A0A844TKV2_9BRAD</name>
<comment type="catalytic activity">
    <reaction evidence="1">
        <text>chorismate = isochorismate</text>
        <dbReference type="Rhea" id="RHEA:18985"/>
        <dbReference type="ChEBI" id="CHEBI:29748"/>
        <dbReference type="ChEBI" id="CHEBI:29780"/>
        <dbReference type="EC" id="5.4.4.2"/>
    </reaction>
</comment>
<comment type="caution">
    <text evidence="7">The sequence shown here is derived from an EMBL/GenBank/DDBJ whole genome shotgun (WGS) entry which is preliminary data.</text>
</comment>
<dbReference type="EC" id="5.4.4.2" evidence="3"/>
<proteinExistence type="inferred from homology"/>
<dbReference type="SUPFAM" id="SSF56322">
    <property type="entry name" value="ADC synthase"/>
    <property type="match status" value="1"/>
</dbReference>
<dbReference type="AlphaFoldDB" id="A0A844TKV2"/>
<dbReference type="PANTHER" id="PTHR42839:SF2">
    <property type="entry name" value="ISOCHORISMATE SYNTHASE ENTC"/>
    <property type="match status" value="1"/>
</dbReference>
<dbReference type="NCBIfam" id="TIGR00543">
    <property type="entry name" value="isochor_syn"/>
    <property type="match status" value="1"/>
</dbReference>
<gene>
    <name evidence="7" type="ORF">GPL20_21645</name>
</gene>
<accession>A0A844TKV2</accession>
<dbReference type="Pfam" id="PF00425">
    <property type="entry name" value="Chorismate_bind"/>
    <property type="match status" value="1"/>
</dbReference>